<dbReference type="GO" id="GO:0005524">
    <property type="term" value="F:ATP binding"/>
    <property type="evidence" value="ECO:0007669"/>
    <property type="project" value="UniProtKB-UniRule"/>
</dbReference>
<dbReference type="Pfam" id="PF00349">
    <property type="entry name" value="Hexokinase_1"/>
    <property type="match status" value="1"/>
</dbReference>
<evidence type="ECO:0000259" key="13">
    <source>
        <dbReference type="Pfam" id="PF03727"/>
    </source>
</evidence>
<dbReference type="STRING" id="747725.A0A162QQ13"/>
<comment type="catalytic activity">
    <reaction evidence="10">
        <text>D-glucose + ATP = D-glucose 6-phosphate + ADP + H(+)</text>
        <dbReference type="Rhea" id="RHEA:17825"/>
        <dbReference type="ChEBI" id="CHEBI:4167"/>
        <dbReference type="ChEBI" id="CHEBI:15378"/>
        <dbReference type="ChEBI" id="CHEBI:30616"/>
        <dbReference type="ChEBI" id="CHEBI:61548"/>
        <dbReference type="ChEBI" id="CHEBI:456216"/>
        <dbReference type="EC" id="2.7.1.1"/>
    </reaction>
    <physiologicalReaction direction="left-to-right" evidence="10">
        <dbReference type="Rhea" id="RHEA:17826"/>
    </physiologicalReaction>
</comment>
<dbReference type="GO" id="GO:0005536">
    <property type="term" value="F:D-glucose binding"/>
    <property type="evidence" value="ECO:0007669"/>
    <property type="project" value="InterPro"/>
</dbReference>
<sequence length="481" mass="53676">MISAFLSRKTGVEHPVPQINGTEDQQQAVNELHHQFNVTTEKARTIVKQFMEEMQKGLDHEGATVPMIPSFVTGRPTGDEKGKYLALDLGGTNLRVCEFELKGDGQFSVHQQKYVVAEELKTGEMRRLCDFIADCVDNFVSEYGDDRAHSTEHLQLGFTFSFAVNQTDINRGTLMHWTKGFNCSGAINKDVVVMLQDSFLRKNIHVNIAALVNDTVGTLMANAYRRPDTSMGIILGTGTNAAYYEKLKNIKKWKGGEQVFEEMVVNMEWGAFDRERRVLPLTIYDNKLDRESINPREQLFEKMMSGMYLGEIARNAILQYVDHRVLFNGLSSPDLNKQWGFETSYMSTIVDDDSSDLEQVRHILEETLLIPSTTLGDRQVVQVICKAVGRRAARLAACGVAGVLAHTGELDSDSYVAIDGSVYEFFPQFEKHMVEALEELFGDEVTKHIKFSLARDGSGFGAAMIAMMAHKAALAKSSGAA</sequence>
<dbReference type="PANTHER" id="PTHR19443">
    <property type="entry name" value="HEXOKINASE"/>
    <property type="match status" value="1"/>
</dbReference>
<keyword evidence="15" id="KW-1185">Reference proteome</keyword>
<accession>A0A162QQ13</accession>
<dbReference type="UniPathway" id="UPA00109">
    <property type="reaction ID" value="UER00180"/>
</dbReference>
<keyword evidence="6 11" id="KW-0418">Kinase</keyword>
<evidence type="ECO:0000313" key="15">
    <source>
        <dbReference type="Proteomes" id="UP000077051"/>
    </source>
</evidence>
<evidence type="ECO:0000256" key="8">
    <source>
        <dbReference type="ARBA" id="ARBA00023152"/>
    </source>
</evidence>
<dbReference type="GO" id="GO:0005829">
    <property type="term" value="C:cytosol"/>
    <property type="evidence" value="ECO:0007669"/>
    <property type="project" value="TreeGrafter"/>
</dbReference>
<dbReference type="InterPro" id="IPR022672">
    <property type="entry name" value="Hexokinase_N"/>
</dbReference>
<keyword evidence="4 11" id="KW-0808">Transferase</keyword>
<evidence type="ECO:0000256" key="7">
    <source>
        <dbReference type="ARBA" id="ARBA00022840"/>
    </source>
</evidence>
<dbReference type="Gene3D" id="3.40.367.20">
    <property type="match status" value="1"/>
</dbReference>
<dbReference type="PANTHER" id="PTHR19443:SF30">
    <property type="entry name" value="GLUCOKINASE-1-RELATED"/>
    <property type="match status" value="1"/>
</dbReference>
<evidence type="ECO:0000256" key="6">
    <source>
        <dbReference type="ARBA" id="ARBA00022777"/>
    </source>
</evidence>
<dbReference type="PROSITE" id="PS51748">
    <property type="entry name" value="HEXOKINASE_2"/>
    <property type="match status" value="1"/>
</dbReference>
<reference evidence="14 15" key="1">
    <citation type="submission" date="2015-06" db="EMBL/GenBank/DDBJ databases">
        <title>Expansion of signal transduction pathways in fungi by whole-genome duplication.</title>
        <authorList>
            <consortium name="DOE Joint Genome Institute"/>
            <person name="Corrochano L.M."/>
            <person name="Kuo A."/>
            <person name="Marcet-Houben M."/>
            <person name="Polaino S."/>
            <person name="Salamov A."/>
            <person name="Villalobos J.M."/>
            <person name="Alvarez M.I."/>
            <person name="Avalos J."/>
            <person name="Benito E.P."/>
            <person name="Benoit I."/>
            <person name="Burger G."/>
            <person name="Camino L.P."/>
            <person name="Canovas D."/>
            <person name="Cerda-Olmedo E."/>
            <person name="Cheng J.-F."/>
            <person name="Dominguez A."/>
            <person name="Elias M."/>
            <person name="Eslava A.P."/>
            <person name="Glaser F."/>
            <person name="Grimwood J."/>
            <person name="Gutierrez G."/>
            <person name="Heitman J."/>
            <person name="Henrissat B."/>
            <person name="Iturriaga E.A."/>
            <person name="Lang B.F."/>
            <person name="Lavin J.L."/>
            <person name="Lee S."/>
            <person name="Li W."/>
            <person name="Lindquist E."/>
            <person name="Lopez-Garcia S."/>
            <person name="Luque E.M."/>
            <person name="Marcos A.T."/>
            <person name="Martin J."/>
            <person name="Mccluskey K."/>
            <person name="Medina H.R."/>
            <person name="Miralles-Duran A."/>
            <person name="Miyazaki A."/>
            <person name="Munoz-Torres E."/>
            <person name="Oguiza J.A."/>
            <person name="Ohm R."/>
            <person name="Olmedo M."/>
            <person name="Orejas M."/>
            <person name="Ortiz-Castellanos L."/>
            <person name="Pisabarro A.G."/>
            <person name="Rodriguez-Romero J."/>
            <person name="Ruiz-Herrera J."/>
            <person name="Ruiz-Vazquez R."/>
            <person name="Sanz C."/>
            <person name="Schackwitz W."/>
            <person name="Schmutz J."/>
            <person name="Shahriari M."/>
            <person name="Shelest E."/>
            <person name="Silva-Franco F."/>
            <person name="Soanes D."/>
            <person name="Syed K."/>
            <person name="Tagua V.G."/>
            <person name="Talbot N.J."/>
            <person name="Thon M."/>
            <person name="De Vries R.P."/>
            <person name="Wiebenga A."/>
            <person name="Yadav J.S."/>
            <person name="Braun E.L."/>
            <person name="Baker S."/>
            <person name="Garre V."/>
            <person name="Horwitz B."/>
            <person name="Torres-Martinez S."/>
            <person name="Idnurm A."/>
            <person name="Herrera-Estrella A."/>
            <person name="Gabaldon T."/>
            <person name="Grigoriev I.V."/>
        </authorList>
    </citation>
    <scope>NUCLEOTIDE SEQUENCE [LARGE SCALE GENOMIC DNA]</scope>
    <source>
        <strain evidence="14 15">CBS 277.49</strain>
    </source>
</reference>
<evidence type="ECO:0000256" key="2">
    <source>
        <dbReference type="ARBA" id="ARBA00005028"/>
    </source>
</evidence>
<comment type="similarity">
    <text evidence="3 11">Belongs to the hexokinase family.</text>
</comment>
<dbReference type="InterPro" id="IPR001312">
    <property type="entry name" value="Hexokinase"/>
</dbReference>
<dbReference type="Gene3D" id="3.30.420.40">
    <property type="match status" value="1"/>
</dbReference>
<evidence type="ECO:0000256" key="11">
    <source>
        <dbReference type="RuleBase" id="RU362007"/>
    </source>
</evidence>
<keyword evidence="5 11" id="KW-0547">Nucleotide-binding</keyword>
<evidence type="ECO:0000256" key="10">
    <source>
        <dbReference type="ARBA" id="ARBA00048160"/>
    </source>
</evidence>
<evidence type="ECO:0000256" key="5">
    <source>
        <dbReference type="ARBA" id="ARBA00022741"/>
    </source>
</evidence>
<dbReference type="GO" id="GO:0004340">
    <property type="term" value="F:glucokinase activity"/>
    <property type="evidence" value="ECO:0007669"/>
    <property type="project" value="TreeGrafter"/>
</dbReference>
<evidence type="ECO:0000256" key="1">
    <source>
        <dbReference type="ARBA" id="ARBA00004888"/>
    </source>
</evidence>
<comment type="pathway">
    <text evidence="2">Carbohydrate metabolism; hexose metabolism.</text>
</comment>
<dbReference type="GO" id="GO:0006006">
    <property type="term" value="P:glucose metabolic process"/>
    <property type="evidence" value="ECO:0007669"/>
    <property type="project" value="TreeGrafter"/>
</dbReference>
<dbReference type="Proteomes" id="UP000077051">
    <property type="component" value="Unassembled WGS sequence"/>
</dbReference>
<evidence type="ECO:0000313" key="14">
    <source>
        <dbReference type="EMBL" id="OAD01279.1"/>
    </source>
</evidence>
<dbReference type="FunFam" id="3.40.367.20:FF:000005">
    <property type="entry name" value="Phosphotransferase"/>
    <property type="match status" value="1"/>
</dbReference>
<dbReference type="GO" id="GO:0005739">
    <property type="term" value="C:mitochondrion"/>
    <property type="evidence" value="ECO:0007669"/>
    <property type="project" value="TreeGrafter"/>
</dbReference>
<dbReference type="PRINTS" id="PR00475">
    <property type="entry name" value="HEXOKINASE"/>
</dbReference>
<evidence type="ECO:0000256" key="4">
    <source>
        <dbReference type="ARBA" id="ARBA00022679"/>
    </source>
</evidence>
<comment type="caution">
    <text evidence="14">The sequence shown here is derived from an EMBL/GenBank/DDBJ whole genome shotgun (WGS) entry which is preliminary data.</text>
</comment>
<name>A0A162QQ13_MUCCL</name>
<dbReference type="GO" id="GO:0008865">
    <property type="term" value="F:fructokinase activity"/>
    <property type="evidence" value="ECO:0007669"/>
    <property type="project" value="TreeGrafter"/>
</dbReference>
<dbReference type="EC" id="2.7.1.-" evidence="11"/>
<comment type="catalytic activity">
    <reaction evidence="9">
        <text>a D-hexose + ATP = a D-hexose 6-phosphate + ADP + H(+)</text>
        <dbReference type="Rhea" id="RHEA:22740"/>
        <dbReference type="ChEBI" id="CHEBI:4194"/>
        <dbReference type="ChEBI" id="CHEBI:15378"/>
        <dbReference type="ChEBI" id="CHEBI:30616"/>
        <dbReference type="ChEBI" id="CHEBI:229467"/>
        <dbReference type="ChEBI" id="CHEBI:456216"/>
        <dbReference type="EC" id="2.7.1.1"/>
    </reaction>
    <physiologicalReaction direction="left-to-right" evidence="9">
        <dbReference type="Rhea" id="RHEA:22741"/>
    </physiologicalReaction>
</comment>
<feature type="domain" description="Hexokinase C-terminal" evidence="13">
    <location>
        <begin position="231"/>
        <end position="468"/>
    </location>
</feature>
<dbReference type="OrthoDB" id="419537at2759"/>
<feature type="domain" description="Hexokinase N-terminal" evidence="12">
    <location>
        <begin position="29"/>
        <end position="224"/>
    </location>
</feature>
<dbReference type="FunFam" id="3.30.420.40:FF:000034">
    <property type="entry name" value="Phosphotransferase"/>
    <property type="match status" value="1"/>
</dbReference>
<dbReference type="AlphaFoldDB" id="A0A162QQ13"/>
<gene>
    <name evidence="14" type="ORF">MUCCIDRAFT_187228</name>
</gene>
<keyword evidence="7 11" id="KW-0067">ATP-binding</keyword>
<dbReference type="CDD" id="cd24018">
    <property type="entry name" value="ASKHA_NBD_HK_fungi"/>
    <property type="match status" value="1"/>
</dbReference>
<dbReference type="VEuPathDB" id="FungiDB:MUCCIDRAFT_187228"/>
<organism evidence="14 15">
    <name type="scientific">Mucor lusitanicus CBS 277.49</name>
    <dbReference type="NCBI Taxonomy" id="747725"/>
    <lineage>
        <taxon>Eukaryota</taxon>
        <taxon>Fungi</taxon>
        <taxon>Fungi incertae sedis</taxon>
        <taxon>Mucoromycota</taxon>
        <taxon>Mucoromycotina</taxon>
        <taxon>Mucoromycetes</taxon>
        <taxon>Mucorales</taxon>
        <taxon>Mucorineae</taxon>
        <taxon>Mucoraceae</taxon>
        <taxon>Mucor</taxon>
    </lineage>
</organism>
<dbReference type="InterPro" id="IPR022673">
    <property type="entry name" value="Hexokinase_C"/>
</dbReference>
<protein>
    <recommendedName>
        <fullName evidence="11">Phosphotransferase</fullName>
        <ecNumber evidence="11">2.7.1.-</ecNumber>
    </recommendedName>
</protein>
<keyword evidence="8 11" id="KW-0324">Glycolysis</keyword>
<dbReference type="GO" id="GO:0006096">
    <property type="term" value="P:glycolytic process"/>
    <property type="evidence" value="ECO:0007669"/>
    <property type="project" value="UniProtKB-UniPathway"/>
</dbReference>
<dbReference type="GO" id="GO:0001678">
    <property type="term" value="P:intracellular glucose homeostasis"/>
    <property type="evidence" value="ECO:0007669"/>
    <property type="project" value="InterPro"/>
</dbReference>
<dbReference type="Gene3D" id="1.10.287.1250">
    <property type="match status" value="1"/>
</dbReference>
<evidence type="ECO:0000259" key="12">
    <source>
        <dbReference type="Pfam" id="PF00349"/>
    </source>
</evidence>
<proteinExistence type="inferred from homology"/>
<dbReference type="InterPro" id="IPR043129">
    <property type="entry name" value="ATPase_NBD"/>
</dbReference>
<dbReference type="SUPFAM" id="SSF53067">
    <property type="entry name" value="Actin-like ATPase domain"/>
    <property type="match status" value="2"/>
</dbReference>
<dbReference type="Pfam" id="PF03727">
    <property type="entry name" value="Hexokinase_2"/>
    <property type="match status" value="1"/>
</dbReference>
<comment type="pathway">
    <text evidence="1">Carbohydrate degradation; glycolysis; D-glyceraldehyde 3-phosphate and glycerone phosphate from D-glucose: step 1/4.</text>
</comment>
<dbReference type="EMBL" id="AMYB01000006">
    <property type="protein sequence ID" value="OAD01279.1"/>
    <property type="molecule type" value="Genomic_DNA"/>
</dbReference>
<evidence type="ECO:0000256" key="3">
    <source>
        <dbReference type="ARBA" id="ARBA00009225"/>
    </source>
</evidence>
<evidence type="ECO:0000256" key="9">
    <source>
        <dbReference type="ARBA" id="ARBA00044613"/>
    </source>
</evidence>